<evidence type="ECO:0000256" key="1">
    <source>
        <dbReference type="SAM" id="MobiDB-lite"/>
    </source>
</evidence>
<keyword evidence="3" id="KW-1185">Reference proteome</keyword>
<feature type="region of interest" description="Disordered" evidence="1">
    <location>
        <begin position="1"/>
        <end position="36"/>
    </location>
</feature>
<evidence type="ECO:0000313" key="3">
    <source>
        <dbReference type="Proteomes" id="UP000757540"/>
    </source>
</evidence>
<accession>A0ABX1ZYA5</accession>
<dbReference type="Pfam" id="PF19736">
    <property type="entry name" value="DUF6226"/>
    <property type="match status" value="1"/>
</dbReference>
<organism evidence="2 3">
    <name type="scientific">Isoptericola halotolerans</name>
    <dbReference type="NCBI Taxonomy" id="300560"/>
    <lineage>
        <taxon>Bacteria</taxon>
        <taxon>Bacillati</taxon>
        <taxon>Actinomycetota</taxon>
        <taxon>Actinomycetes</taxon>
        <taxon>Micrococcales</taxon>
        <taxon>Promicromonosporaceae</taxon>
        <taxon>Isoptericola</taxon>
    </lineage>
</organism>
<feature type="compositionally biased region" description="Basic and acidic residues" evidence="1">
    <location>
        <begin position="1"/>
        <end position="13"/>
    </location>
</feature>
<protein>
    <recommendedName>
        <fullName evidence="4">SUKH-4 immunity protein of toxin-antitoxin system</fullName>
    </recommendedName>
</protein>
<gene>
    <name evidence="2" type="ORF">HDG69_000143</name>
</gene>
<dbReference type="RefSeq" id="WP_171781872.1">
    <property type="nucleotide sequence ID" value="NZ_BAAAML010000002.1"/>
</dbReference>
<evidence type="ECO:0000313" key="2">
    <source>
        <dbReference type="EMBL" id="NOV95590.1"/>
    </source>
</evidence>
<evidence type="ECO:0008006" key="4">
    <source>
        <dbReference type="Google" id="ProtNLM"/>
    </source>
</evidence>
<dbReference type="EMBL" id="JABEZU010000001">
    <property type="protein sequence ID" value="NOV95590.1"/>
    <property type="molecule type" value="Genomic_DNA"/>
</dbReference>
<dbReference type="Proteomes" id="UP000757540">
    <property type="component" value="Unassembled WGS sequence"/>
</dbReference>
<reference evidence="2 3" key="1">
    <citation type="submission" date="2020-05" db="EMBL/GenBank/DDBJ databases">
        <title>Genomic Encyclopedia of Type Strains, Phase III (KMG-III): the genomes of soil and plant-associated and newly described type strains.</title>
        <authorList>
            <person name="Whitman W."/>
        </authorList>
    </citation>
    <scope>NUCLEOTIDE SEQUENCE [LARGE SCALE GENOMIC DNA]</scope>
    <source>
        <strain evidence="2 3">KCTC 19046</strain>
    </source>
</reference>
<proteinExistence type="predicted"/>
<sequence>MDDLVRRVTERYDPLGLPSWPSPRPDGEEAREEEYSRVSDPDRYGIVHSRGLAWADVLGELPGITVERLWDADLVGPGLVGRFDRGVRLTCDRPGTLPVLLLEGDGGRFGERGLVPVLQVSLLRPELEVALLPDCGCDACDLGSEELLTALDDTLTELLRGPYVMLRGLGSFAYWHPGGGGASGDERTFDDLMARCRRLASGDASAVPAGGEAWVNAPWFDDAG</sequence>
<feature type="compositionally biased region" description="Basic and acidic residues" evidence="1">
    <location>
        <begin position="25"/>
        <end position="36"/>
    </location>
</feature>
<dbReference type="InterPro" id="IPR045773">
    <property type="entry name" value="DUF6226"/>
</dbReference>
<comment type="caution">
    <text evidence="2">The sequence shown here is derived from an EMBL/GenBank/DDBJ whole genome shotgun (WGS) entry which is preliminary data.</text>
</comment>
<name>A0ABX1ZYA5_9MICO</name>